<accession>A0AAW4YKB3</accession>
<dbReference type="InterPro" id="IPR001932">
    <property type="entry name" value="PPM-type_phosphatase-like_dom"/>
</dbReference>
<comment type="caution">
    <text evidence="2">The sequence shown here is derived from an EMBL/GenBank/DDBJ whole genome shotgun (WGS) entry which is preliminary data.</text>
</comment>
<dbReference type="InterPro" id="IPR036457">
    <property type="entry name" value="PPM-type-like_dom_sf"/>
</dbReference>
<gene>
    <name evidence="2" type="ORF">LYY06_14060</name>
</gene>
<dbReference type="Gene3D" id="3.60.40.10">
    <property type="entry name" value="PPM-type phosphatase domain"/>
    <property type="match status" value="1"/>
</dbReference>
<dbReference type="Pfam" id="PF13672">
    <property type="entry name" value="PP2C_2"/>
    <property type="match status" value="1"/>
</dbReference>
<dbReference type="Proteomes" id="UP001200307">
    <property type="component" value="Unassembled WGS sequence"/>
</dbReference>
<dbReference type="PROSITE" id="PS51746">
    <property type="entry name" value="PPM_2"/>
    <property type="match status" value="1"/>
</dbReference>
<dbReference type="RefSeq" id="WP_233339748.1">
    <property type="nucleotide sequence ID" value="NZ_JAJTVO010000032.1"/>
</dbReference>
<sequence>MKINVSSVCDIGIERTNNEDAVGFCFDLKNHLWNQSSTNDYIPLPTEGAVFVVADGMGGANAGEIASNLAIQSIKDSLGKDGYEMHNMTKESIYSFLKKSIVKANQAILEYVTHSPDSIGLGTTIVLAWILNGYVYIAWCGDSNSSLIIQ</sequence>
<organism evidence="2 3">
    <name type="scientific">Segatella copri</name>
    <dbReference type="NCBI Taxonomy" id="165179"/>
    <lineage>
        <taxon>Bacteria</taxon>
        <taxon>Pseudomonadati</taxon>
        <taxon>Bacteroidota</taxon>
        <taxon>Bacteroidia</taxon>
        <taxon>Bacteroidales</taxon>
        <taxon>Prevotellaceae</taxon>
        <taxon>Segatella</taxon>
    </lineage>
</organism>
<protein>
    <submittedName>
        <fullName evidence="2">Protein phosphatase 2C domain-containing protein</fullName>
    </submittedName>
</protein>
<evidence type="ECO:0000259" key="1">
    <source>
        <dbReference type="PROSITE" id="PS51746"/>
    </source>
</evidence>
<dbReference type="AlphaFoldDB" id="A0AAW4YKB3"/>
<evidence type="ECO:0000313" key="3">
    <source>
        <dbReference type="Proteomes" id="UP001200307"/>
    </source>
</evidence>
<evidence type="ECO:0000313" key="2">
    <source>
        <dbReference type="EMBL" id="MCE4123351.1"/>
    </source>
</evidence>
<proteinExistence type="predicted"/>
<dbReference type="EMBL" id="JAJTVO010000032">
    <property type="protein sequence ID" value="MCE4123351.1"/>
    <property type="molecule type" value="Genomic_DNA"/>
</dbReference>
<dbReference type="CDD" id="cd00143">
    <property type="entry name" value="PP2Cc"/>
    <property type="match status" value="1"/>
</dbReference>
<reference evidence="2" key="1">
    <citation type="submission" date="2021-12" db="EMBL/GenBank/DDBJ databases">
        <authorList>
            <person name="Lv X."/>
        </authorList>
    </citation>
    <scope>NUCLEOTIDE SEQUENCE</scope>
    <source>
        <strain evidence="2">HF2106</strain>
    </source>
</reference>
<feature type="domain" description="PPM-type phosphatase" evidence="1">
    <location>
        <begin position="5"/>
        <end position="150"/>
    </location>
</feature>
<name>A0AAW4YKB3_9BACT</name>
<dbReference type="SUPFAM" id="SSF81606">
    <property type="entry name" value="PP2C-like"/>
    <property type="match status" value="1"/>
</dbReference>